<evidence type="ECO:0000256" key="9">
    <source>
        <dbReference type="HAMAP-Rule" id="MF_00104"/>
    </source>
</evidence>
<dbReference type="InterPro" id="IPR014720">
    <property type="entry name" value="dsRBD_dom"/>
</dbReference>
<dbReference type="InterPro" id="IPR036389">
    <property type="entry name" value="RNase_III_sf"/>
</dbReference>
<keyword evidence="8 9" id="KW-0694">RNA-binding</keyword>
<dbReference type="CDD" id="cd00593">
    <property type="entry name" value="RIBOc"/>
    <property type="match status" value="1"/>
</dbReference>
<comment type="cofactor">
    <cofactor evidence="9">
        <name>Mg(2+)</name>
        <dbReference type="ChEBI" id="CHEBI:18420"/>
    </cofactor>
</comment>
<keyword evidence="7 9" id="KW-0378">Hydrolase</keyword>
<evidence type="ECO:0000256" key="1">
    <source>
        <dbReference type="ARBA" id="ARBA00000109"/>
    </source>
</evidence>
<comment type="catalytic activity">
    <reaction evidence="1 9">
        <text>Endonucleolytic cleavage to 5'-phosphomonoester.</text>
        <dbReference type="EC" id="3.1.26.3"/>
    </reaction>
</comment>
<keyword evidence="6 9" id="KW-0255">Endonuclease</keyword>
<proteinExistence type="inferred from homology"/>
<protein>
    <recommendedName>
        <fullName evidence="9">Ribonuclease 3</fullName>
        <ecNumber evidence="9">3.1.26.3</ecNumber>
    </recommendedName>
    <alternativeName>
        <fullName evidence="9">Ribonuclease III</fullName>
        <shortName evidence="9">RNase III</shortName>
    </alternativeName>
</protein>
<dbReference type="GO" id="GO:0006364">
    <property type="term" value="P:rRNA processing"/>
    <property type="evidence" value="ECO:0007669"/>
    <property type="project" value="UniProtKB-UniRule"/>
</dbReference>
<dbReference type="Pfam" id="PF00035">
    <property type="entry name" value="dsrm"/>
    <property type="match status" value="1"/>
</dbReference>
<dbReference type="SMART" id="SM00358">
    <property type="entry name" value="DSRM"/>
    <property type="match status" value="1"/>
</dbReference>
<dbReference type="GO" id="GO:0019843">
    <property type="term" value="F:rRNA binding"/>
    <property type="evidence" value="ECO:0007669"/>
    <property type="project" value="UniProtKB-KW"/>
</dbReference>
<evidence type="ECO:0000256" key="2">
    <source>
        <dbReference type="ARBA" id="ARBA00010183"/>
    </source>
</evidence>
<keyword evidence="9" id="KW-0963">Cytoplasm</keyword>
<dbReference type="GO" id="GO:0004525">
    <property type="term" value="F:ribonuclease III activity"/>
    <property type="evidence" value="ECO:0007669"/>
    <property type="project" value="UniProtKB-UniRule"/>
</dbReference>
<feature type="active site" evidence="9">
    <location>
        <position position="114"/>
    </location>
</feature>
<dbReference type="FunFam" id="1.10.1520.10:FF:000001">
    <property type="entry name" value="Ribonuclease 3"/>
    <property type="match status" value="1"/>
</dbReference>
<keyword evidence="9" id="KW-0479">Metal-binding</keyword>
<dbReference type="Gene3D" id="3.30.160.20">
    <property type="match status" value="1"/>
</dbReference>
<dbReference type="InterPro" id="IPR011907">
    <property type="entry name" value="RNase_III"/>
</dbReference>
<comment type="subcellular location">
    <subcellularLocation>
        <location evidence="9">Cytoplasm</location>
    </subcellularLocation>
</comment>
<accession>A0A2N3IIQ7</accession>
<dbReference type="Pfam" id="PF14622">
    <property type="entry name" value="Ribonucleas_3_3"/>
    <property type="match status" value="1"/>
</dbReference>
<feature type="active site" evidence="9">
    <location>
        <position position="45"/>
    </location>
</feature>
<comment type="similarity">
    <text evidence="2">Belongs to the ribonuclease III family.</text>
</comment>
<dbReference type="GO" id="GO:0003725">
    <property type="term" value="F:double-stranded RNA binding"/>
    <property type="evidence" value="ECO:0007669"/>
    <property type="project" value="TreeGrafter"/>
</dbReference>
<evidence type="ECO:0000256" key="3">
    <source>
        <dbReference type="ARBA" id="ARBA00022552"/>
    </source>
</evidence>
<dbReference type="AlphaFoldDB" id="A0A2N3IIQ7"/>
<dbReference type="EC" id="3.1.26.3" evidence="9"/>
<dbReference type="PANTHER" id="PTHR11207:SF0">
    <property type="entry name" value="RIBONUCLEASE 3"/>
    <property type="match status" value="1"/>
</dbReference>
<comment type="subunit">
    <text evidence="9">Homodimer.</text>
</comment>
<evidence type="ECO:0000256" key="7">
    <source>
        <dbReference type="ARBA" id="ARBA00022801"/>
    </source>
</evidence>
<organism evidence="12 13">
    <name type="scientific">Raineya orbicola</name>
    <dbReference type="NCBI Taxonomy" id="2016530"/>
    <lineage>
        <taxon>Bacteria</taxon>
        <taxon>Pseudomonadati</taxon>
        <taxon>Bacteroidota</taxon>
        <taxon>Cytophagia</taxon>
        <taxon>Cytophagales</taxon>
        <taxon>Raineyaceae</taxon>
        <taxon>Raineya</taxon>
    </lineage>
</organism>
<dbReference type="NCBIfam" id="TIGR02191">
    <property type="entry name" value="RNaseIII"/>
    <property type="match status" value="1"/>
</dbReference>
<dbReference type="InterPro" id="IPR000999">
    <property type="entry name" value="RNase_III_dom"/>
</dbReference>
<dbReference type="PROSITE" id="PS50137">
    <property type="entry name" value="DS_RBD"/>
    <property type="match status" value="1"/>
</dbReference>
<dbReference type="GO" id="GO:0008033">
    <property type="term" value="P:tRNA processing"/>
    <property type="evidence" value="ECO:0007669"/>
    <property type="project" value="UniProtKB-KW"/>
</dbReference>
<dbReference type="PROSITE" id="PS50142">
    <property type="entry name" value="RNASE_3_2"/>
    <property type="match status" value="1"/>
</dbReference>
<dbReference type="Gene3D" id="1.10.1520.10">
    <property type="entry name" value="Ribonuclease III domain"/>
    <property type="match status" value="1"/>
</dbReference>
<feature type="binding site" evidence="9">
    <location>
        <position position="41"/>
    </location>
    <ligand>
        <name>Mg(2+)</name>
        <dbReference type="ChEBI" id="CHEBI:18420"/>
    </ligand>
</feature>
<dbReference type="SUPFAM" id="SSF54768">
    <property type="entry name" value="dsRNA-binding domain-like"/>
    <property type="match status" value="1"/>
</dbReference>
<feature type="domain" description="RNase III" evidence="11">
    <location>
        <begin position="1"/>
        <end position="125"/>
    </location>
</feature>
<dbReference type="GO" id="GO:0046872">
    <property type="term" value="F:metal ion binding"/>
    <property type="evidence" value="ECO:0007669"/>
    <property type="project" value="UniProtKB-KW"/>
</dbReference>
<evidence type="ECO:0000259" key="11">
    <source>
        <dbReference type="PROSITE" id="PS50142"/>
    </source>
</evidence>
<gene>
    <name evidence="9" type="primary">rnc</name>
    <name evidence="12" type="ORF">Rain11_0730</name>
</gene>
<evidence type="ECO:0000256" key="4">
    <source>
        <dbReference type="ARBA" id="ARBA00022664"/>
    </source>
</evidence>
<keyword evidence="9" id="KW-0819">tRNA processing</keyword>
<dbReference type="HAMAP" id="MF_00104">
    <property type="entry name" value="RNase_III"/>
    <property type="match status" value="1"/>
</dbReference>
<dbReference type="GO" id="GO:0005737">
    <property type="term" value="C:cytoplasm"/>
    <property type="evidence" value="ECO:0007669"/>
    <property type="project" value="UniProtKB-SubCell"/>
</dbReference>
<feature type="domain" description="DRBM" evidence="10">
    <location>
        <begin position="153"/>
        <end position="221"/>
    </location>
</feature>
<evidence type="ECO:0000256" key="8">
    <source>
        <dbReference type="ARBA" id="ARBA00022884"/>
    </source>
</evidence>
<sequence>MKNITGSKPLNLSLYRLALIHSSVAIQTPNQNFRLSNERLEYLGDAVLGLIIAEYLYKKFPYKDEGFLTEIRSRIVNRESLNQLAHKIGLTELIEYETSIQIRGNQSIAGDALEAFIGAVYLDRGFLFCRNFVLKRLLQAHLDLDKIIQTNLNYKSLLIEYAQKNGKNIDFVLIEEKSYRNTTTFTVEVRLNGKSISQGMGQNKKKAEQAAAEKALQTLNVSLK</sequence>
<comment type="function">
    <text evidence="9">Digests double-stranded RNA. Involved in the processing of primary rRNA transcript to yield the immediate precursors to the large and small rRNAs (23S and 16S). Processes some mRNAs, and tRNAs when they are encoded in the rRNA operon. Processes pre-crRNA and tracrRNA of type II CRISPR loci if present in the organism.</text>
</comment>
<feature type="binding site" evidence="9">
    <location>
        <position position="114"/>
    </location>
    <ligand>
        <name>Mg(2+)</name>
        <dbReference type="ChEBI" id="CHEBI:18420"/>
    </ligand>
</feature>
<evidence type="ECO:0000256" key="6">
    <source>
        <dbReference type="ARBA" id="ARBA00022759"/>
    </source>
</evidence>
<evidence type="ECO:0000259" key="10">
    <source>
        <dbReference type="PROSITE" id="PS50137"/>
    </source>
</evidence>
<evidence type="ECO:0000256" key="5">
    <source>
        <dbReference type="ARBA" id="ARBA00022722"/>
    </source>
</evidence>
<dbReference type="EMBL" id="NKXO01000009">
    <property type="protein sequence ID" value="PKQ70209.1"/>
    <property type="molecule type" value="Genomic_DNA"/>
</dbReference>
<feature type="binding site" evidence="9">
    <location>
        <position position="111"/>
    </location>
    <ligand>
        <name>Mg(2+)</name>
        <dbReference type="ChEBI" id="CHEBI:18420"/>
    </ligand>
</feature>
<keyword evidence="3 9" id="KW-0698">rRNA processing</keyword>
<dbReference type="PROSITE" id="PS00517">
    <property type="entry name" value="RNASE_3_1"/>
    <property type="match status" value="1"/>
</dbReference>
<keyword evidence="9" id="KW-0460">Magnesium</keyword>
<name>A0A2N3IIQ7_9BACT</name>
<keyword evidence="4 9" id="KW-0507">mRNA processing</keyword>
<dbReference type="PANTHER" id="PTHR11207">
    <property type="entry name" value="RIBONUCLEASE III"/>
    <property type="match status" value="1"/>
</dbReference>
<comment type="caution">
    <text evidence="12">The sequence shown here is derived from an EMBL/GenBank/DDBJ whole genome shotgun (WGS) entry which is preliminary data.</text>
</comment>
<keyword evidence="13" id="KW-1185">Reference proteome</keyword>
<dbReference type="SMART" id="SM00535">
    <property type="entry name" value="RIBOc"/>
    <property type="match status" value="1"/>
</dbReference>
<reference evidence="12 13" key="1">
    <citation type="submission" date="2017-06" db="EMBL/GenBank/DDBJ databases">
        <title>Raineya orbicola gen. nov., sp. nov. a slightly thermophilic bacterium of the phylum Bacteroidetes and the description of Raineyaceae fam. nov.</title>
        <authorList>
            <person name="Albuquerque L."/>
            <person name="Polonia A.R.M."/>
            <person name="Barroso C."/>
            <person name="Froufe H.J.C."/>
            <person name="Lage O."/>
            <person name="Lobo-Da-Cunha A."/>
            <person name="Egas C."/>
            <person name="Da Costa M.S."/>
        </authorList>
    </citation>
    <scope>NUCLEOTIDE SEQUENCE [LARGE SCALE GENOMIC DNA]</scope>
    <source>
        <strain evidence="12 13">SPSPC-11</strain>
    </source>
</reference>
<evidence type="ECO:0000313" key="12">
    <source>
        <dbReference type="EMBL" id="PKQ70209.1"/>
    </source>
</evidence>
<evidence type="ECO:0000313" key="13">
    <source>
        <dbReference type="Proteomes" id="UP000233387"/>
    </source>
</evidence>
<dbReference type="GO" id="GO:0006397">
    <property type="term" value="P:mRNA processing"/>
    <property type="evidence" value="ECO:0007669"/>
    <property type="project" value="UniProtKB-UniRule"/>
</dbReference>
<keyword evidence="9" id="KW-0699">rRNA-binding</keyword>
<dbReference type="Proteomes" id="UP000233387">
    <property type="component" value="Unassembled WGS sequence"/>
</dbReference>
<dbReference type="GO" id="GO:0010468">
    <property type="term" value="P:regulation of gene expression"/>
    <property type="evidence" value="ECO:0007669"/>
    <property type="project" value="TreeGrafter"/>
</dbReference>
<keyword evidence="5 9" id="KW-0540">Nuclease</keyword>
<dbReference type="SUPFAM" id="SSF69065">
    <property type="entry name" value="RNase III domain-like"/>
    <property type="match status" value="1"/>
</dbReference>